<dbReference type="EMBL" id="QJKJ01004513">
    <property type="protein sequence ID" value="RDX93854.1"/>
    <property type="molecule type" value="Genomic_DNA"/>
</dbReference>
<feature type="region of interest" description="Disordered" evidence="1">
    <location>
        <begin position="197"/>
        <end position="224"/>
    </location>
</feature>
<gene>
    <name evidence="2" type="ORF">CR513_23826</name>
</gene>
<sequence length="224" mass="26050">MNYTRRSFASKIISFGSEGSPQGGLSTIQMQALTSYLENLFDRKLEAINKHMDQIWNQIINRQATRNNSRRDEQSNERDESQFKEEDNEEEQPRRRMPSQNNQRKHRNRKEDDLGGIKIKVPSFQGKSNSEAYLEWGICVDQIFSCQSYLEGSKSVDDYHKEMEMIRIRANILEDQETTMTQFLNGLNCDIANNNSKKKVDGSHSKVMDSKKNQIEATPERTET</sequence>
<name>A0A371GTI0_MUCPR</name>
<protein>
    <recommendedName>
        <fullName evidence="4">Retrotransposon gag domain-containing protein</fullName>
    </recommendedName>
</protein>
<evidence type="ECO:0008006" key="4">
    <source>
        <dbReference type="Google" id="ProtNLM"/>
    </source>
</evidence>
<dbReference type="PANTHER" id="PTHR35046">
    <property type="entry name" value="ZINC KNUCKLE (CCHC-TYPE) FAMILY PROTEIN"/>
    <property type="match status" value="1"/>
</dbReference>
<comment type="caution">
    <text evidence="2">The sequence shown here is derived from an EMBL/GenBank/DDBJ whole genome shotgun (WGS) entry which is preliminary data.</text>
</comment>
<keyword evidence="3" id="KW-1185">Reference proteome</keyword>
<reference evidence="2" key="1">
    <citation type="submission" date="2018-05" db="EMBL/GenBank/DDBJ databases">
        <title>Draft genome of Mucuna pruriens seed.</title>
        <authorList>
            <person name="Nnadi N.E."/>
            <person name="Vos R."/>
            <person name="Hasami M.H."/>
            <person name="Devisetty U.K."/>
            <person name="Aguiy J.C."/>
        </authorList>
    </citation>
    <scope>NUCLEOTIDE SEQUENCE [LARGE SCALE GENOMIC DNA]</scope>
    <source>
        <strain evidence="2">JCA_2017</strain>
    </source>
</reference>
<feature type="compositionally biased region" description="Basic and acidic residues" evidence="1">
    <location>
        <begin position="198"/>
        <end position="224"/>
    </location>
</feature>
<feature type="compositionally biased region" description="Basic and acidic residues" evidence="1">
    <location>
        <begin position="69"/>
        <end position="85"/>
    </location>
</feature>
<dbReference type="AlphaFoldDB" id="A0A371GTI0"/>
<evidence type="ECO:0000256" key="1">
    <source>
        <dbReference type="SAM" id="MobiDB-lite"/>
    </source>
</evidence>
<organism evidence="2 3">
    <name type="scientific">Mucuna pruriens</name>
    <name type="common">Velvet bean</name>
    <name type="synonym">Dolichos pruriens</name>
    <dbReference type="NCBI Taxonomy" id="157652"/>
    <lineage>
        <taxon>Eukaryota</taxon>
        <taxon>Viridiplantae</taxon>
        <taxon>Streptophyta</taxon>
        <taxon>Embryophyta</taxon>
        <taxon>Tracheophyta</taxon>
        <taxon>Spermatophyta</taxon>
        <taxon>Magnoliopsida</taxon>
        <taxon>eudicotyledons</taxon>
        <taxon>Gunneridae</taxon>
        <taxon>Pentapetalae</taxon>
        <taxon>rosids</taxon>
        <taxon>fabids</taxon>
        <taxon>Fabales</taxon>
        <taxon>Fabaceae</taxon>
        <taxon>Papilionoideae</taxon>
        <taxon>50 kb inversion clade</taxon>
        <taxon>NPAAA clade</taxon>
        <taxon>indigoferoid/millettioid clade</taxon>
        <taxon>Phaseoleae</taxon>
        <taxon>Mucuna</taxon>
    </lineage>
</organism>
<dbReference type="Proteomes" id="UP000257109">
    <property type="component" value="Unassembled WGS sequence"/>
</dbReference>
<evidence type="ECO:0000313" key="2">
    <source>
        <dbReference type="EMBL" id="RDX93854.1"/>
    </source>
</evidence>
<feature type="non-terminal residue" evidence="2">
    <location>
        <position position="1"/>
    </location>
</feature>
<evidence type="ECO:0000313" key="3">
    <source>
        <dbReference type="Proteomes" id="UP000257109"/>
    </source>
</evidence>
<feature type="region of interest" description="Disordered" evidence="1">
    <location>
        <begin position="65"/>
        <end position="117"/>
    </location>
</feature>
<accession>A0A371GTI0</accession>
<dbReference type="PANTHER" id="PTHR35046:SF9">
    <property type="entry name" value="RNA-DIRECTED DNA POLYMERASE"/>
    <property type="match status" value="1"/>
</dbReference>
<proteinExistence type="predicted"/>